<name>A0A319DJ86_9EURO</name>
<gene>
    <name evidence="2" type="ORF">BO71DRAFT_121744</name>
</gene>
<sequence length="207" mass="21978">MHPALLLERVRIWPSAGEEPMAGGPSTGVADDASRRAGGVEPGGYYHRRTGLVRCSSSSSSLSLPSSFLASCHAPPSFWIKSNNGRGARTTGEGSTTNGEVPCPGYRGRAVVGYSASRMIRARPRLIGPSRSHTGCLTTTSQLGSTRPVWGPVHMPLASVSLRSVSEFREPPYSAAHRDGCSSLLTFHSSPTRPIVPVSLAFFFPRG</sequence>
<protein>
    <submittedName>
        <fullName evidence="2">Uncharacterized protein</fullName>
    </submittedName>
</protein>
<dbReference type="Proteomes" id="UP000247810">
    <property type="component" value="Unassembled WGS sequence"/>
</dbReference>
<evidence type="ECO:0000313" key="2">
    <source>
        <dbReference type="EMBL" id="PYH97591.1"/>
    </source>
</evidence>
<organism evidence="2 3">
    <name type="scientific">Aspergillus ellipticus CBS 707.79</name>
    <dbReference type="NCBI Taxonomy" id="1448320"/>
    <lineage>
        <taxon>Eukaryota</taxon>
        <taxon>Fungi</taxon>
        <taxon>Dikarya</taxon>
        <taxon>Ascomycota</taxon>
        <taxon>Pezizomycotina</taxon>
        <taxon>Eurotiomycetes</taxon>
        <taxon>Eurotiomycetidae</taxon>
        <taxon>Eurotiales</taxon>
        <taxon>Aspergillaceae</taxon>
        <taxon>Aspergillus</taxon>
        <taxon>Aspergillus subgen. Circumdati</taxon>
    </lineage>
</organism>
<evidence type="ECO:0000256" key="1">
    <source>
        <dbReference type="SAM" id="MobiDB-lite"/>
    </source>
</evidence>
<accession>A0A319DJ86</accession>
<feature type="region of interest" description="Disordered" evidence="1">
    <location>
        <begin position="81"/>
        <end position="102"/>
    </location>
</feature>
<dbReference type="EMBL" id="KZ825822">
    <property type="protein sequence ID" value="PYH97591.1"/>
    <property type="molecule type" value="Genomic_DNA"/>
</dbReference>
<evidence type="ECO:0000313" key="3">
    <source>
        <dbReference type="Proteomes" id="UP000247810"/>
    </source>
</evidence>
<dbReference type="AlphaFoldDB" id="A0A319DJ86"/>
<proteinExistence type="predicted"/>
<reference evidence="2 3" key="1">
    <citation type="submission" date="2018-02" db="EMBL/GenBank/DDBJ databases">
        <title>The genomes of Aspergillus section Nigri reveals drivers in fungal speciation.</title>
        <authorList>
            <consortium name="DOE Joint Genome Institute"/>
            <person name="Vesth T.C."/>
            <person name="Nybo J."/>
            <person name="Theobald S."/>
            <person name="Brandl J."/>
            <person name="Frisvad J.C."/>
            <person name="Nielsen K.F."/>
            <person name="Lyhne E.K."/>
            <person name="Kogle M.E."/>
            <person name="Kuo A."/>
            <person name="Riley R."/>
            <person name="Clum A."/>
            <person name="Nolan M."/>
            <person name="Lipzen A."/>
            <person name="Salamov A."/>
            <person name="Henrissat B."/>
            <person name="Wiebenga A."/>
            <person name="De vries R.P."/>
            <person name="Grigoriev I.V."/>
            <person name="Mortensen U.H."/>
            <person name="Andersen M.R."/>
            <person name="Baker S.E."/>
        </authorList>
    </citation>
    <scope>NUCLEOTIDE SEQUENCE [LARGE SCALE GENOMIC DNA]</scope>
    <source>
        <strain evidence="2 3">CBS 707.79</strain>
    </source>
</reference>
<keyword evidence="3" id="KW-1185">Reference proteome</keyword>
<feature type="region of interest" description="Disordered" evidence="1">
    <location>
        <begin position="16"/>
        <end position="43"/>
    </location>
</feature>
<dbReference type="VEuPathDB" id="FungiDB:BO71DRAFT_121744"/>